<dbReference type="PROSITE" id="PS51186">
    <property type="entry name" value="GNAT"/>
    <property type="match status" value="1"/>
</dbReference>
<dbReference type="PANTHER" id="PTHR43441:SF11">
    <property type="entry name" value="RIBOSOMAL-PROTEIN-SERINE ACETYLTRANSFERASE"/>
    <property type="match status" value="1"/>
</dbReference>
<evidence type="ECO:0000313" key="2">
    <source>
        <dbReference type="EMBL" id="EAV39176.1"/>
    </source>
</evidence>
<accession>A0NK37</accession>
<dbReference type="InterPro" id="IPR016181">
    <property type="entry name" value="Acyl_CoA_acyltransferase"/>
</dbReference>
<dbReference type="AlphaFoldDB" id="A0NK37"/>
<keyword evidence="2" id="KW-0687">Ribonucleoprotein</keyword>
<gene>
    <name evidence="2" type="ORF">OENOO_61057</name>
</gene>
<dbReference type="EMBL" id="AAUV01000056">
    <property type="protein sequence ID" value="EAV39176.1"/>
    <property type="molecule type" value="Genomic_DNA"/>
</dbReference>
<dbReference type="SUPFAM" id="SSF55729">
    <property type="entry name" value="Acyl-CoA N-acyltransferases (Nat)"/>
    <property type="match status" value="1"/>
</dbReference>
<keyword evidence="2" id="KW-0689">Ribosomal protein</keyword>
<feature type="domain" description="N-acetyltransferase" evidence="1">
    <location>
        <begin position="40"/>
        <end position="185"/>
    </location>
</feature>
<dbReference type="GO" id="GO:0005840">
    <property type="term" value="C:ribosome"/>
    <property type="evidence" value="ECO:0007669"/>
    <property type="project" value="UniProtKB-KW"/>
</dbReference>
<dbReference type="Pfam" id="PF13302">
    <property type="entry name" value="Acetyltransf_3"/>
    <property type="match status" value="1"/>
</dbReference>
<reference evidence="2 3" key="1">
    <citation type="submission" date="2006-11" db="EMBL/GenBank/DDBJ databases">
        <authorList>
            <consortium name="Laboratoire de Microbiologie (Universite Bourgogne)"/>
            <consortium name="GENOME Express"/>
            <consortium name="UMR Oenologie Ampelologie (Universite Bordeaux 2)"/>
            <person name="Guzzo J."/>
        </authorList>
    </citation>
    <scope>NUCLEOTIDE SEQUENCE [LARGE SCALE GENOMIC DNA]</scope>
    <source>
        <strain evidence="2 3">ATCC BAA-1163</strain>
    </source>
</reference>
<dbReference type="GO" id="GO:0008999">
    <property type="term" value="F:protein-N-terminal-alanine acetyltransferase activity"/>
    <property type="evidence" value="ECO:0007669"/>
    <property type="project" value="TreeGrafter"/>
</dbReference>
<dbReference type="HOGENOM" id="CLU_013985_3_0_9"/>
<comment type="caution">
    <text evidence="2">The sequence shown here is derived from an EMBL/GenBank/DDBJ whole genome shotgun (WGS) entry which is preliminary data.</text>
</comment>
<dbReference type="Proteomes" id="UP000003346">
    <property type="component" value="Unassembled WGS sequence"/>
</dbReference>
<dbReference type="InterPro" id="IPR051908">
    <property type="entry name" value="Ribosomal_N-acetyltransferase"/>
</dbReference>
<dbReference type="GO" id="GO:0005737">
    <property type="term" value="C:cytoplasm"/>
    <property type="evidence" value="ECO:0007669"/>
    <property type="project" value="TreeGrafter"/>
</dbReference>
<sequence>MYYCGLIGIKELFLYMFVLSSFQIGQQMIKLVFPEEKQAEKLFEIIETDRKALSEWMPWTKNIKSKKDEIEFINYAREKNAKYQLLELAIIAENQPIGMIDLHSIDRDDRRAEVGYWMFSKYQGKGIMTESLKHLLSIAFDELDLNKIIVMADSKNEKSRAIPQRLGFRQEGTLKEEIFMNKQFRDLDVFAITTSEYKIKNS</sequence>
<name>A0NK37_OENOE</name>
<organism evidence="2 3">
    <name type="scientific">Oenococcus oeni ATCC BAA-1163</name>
    <dbReference type="NCBI Taxonomy" id="379360"/>
    <lineage>
        <taxon>Bacteria</taxon>
        <taxon>Bacillati</taxon>
        <taxon>Bacillota</taxon>
        <taxon>Bacilli</taxon>
        <taxon>Lactobacillales</taxon>
        <taxon>Lactobacillaceae</taxon>
        <taxon>Oenococcus</taxon>
    </lineage>
</organism>
<dbReference type="GO" id="GO:1990189">
    <property type="term" value="F:protein N-terminal-serine acetyltransferase activity"/>
    <property type="evidence" value="ECO:0007669"/>
    <property type="project" value="TreeGrafter"/>
</dbReference>
<dbReference type="InterPro" id="IPR000182">
    <property type="entry name" value="GNAT_dom"/>
</dbReference>
<dbReference type="Gene3D" id="3.40.630.30">
    <property type="match status" value="1"/>
</dbReference>
<proteinExistence type="predicted"/>
<protein>
    <submittedName>
        <fullName evidence="2">Ribosomal protein acetylating enzyme</fullName>
    </submittedName>
</protein>
<dbReference type="PANTHER" id="PTHR43441">
    <property type="entry name" value="RIBOSOMAL-PROTEIN-SERINE ACETYLTRANSFERASE"/>
    <property type="match status" value="1"/>
</dbReference>
<dbReference type="CDD" id="cd04301">
    <property type="entry name" value="NAT_SF"/>
    <property type="match status" value="1"/>
</dbReference>
<evidence type="ECO:0000259" key="1">
    <source>
        <dbReference type="PROSITE" id="PS51186"/>
    </source>
</evidence>
<evidence type="ECO:0000313" key="3">
    <source>
        <dbReference type="Proteomes" id="UP000003346"/>
    </source>
</evidence>